<dbReference type="Gene3D" id="2.60.40.180">
    <property type="entry name" value="Transthyretin/hydroxyisourate hydrolase domain"/>
    <property type="match status" value="1"/>
</dbReference>
<protein>
    <recommendedName>
        <fullName evidence="8">5-hydroxyisourate hydrolase</fullName>
        <shortName evidence="8">HIU hydrolase</shortName>
        <shortName evidence="8">HIUHase</shortName>
        <ecNumber evidence="8">3.5.2.17</ecNumber>
    </recommendedName>
</protein>
<comment type="caution">
    <text evidence="10">The sequence shown here is derived from an EMBL/GenBank/DDBJ whole genome shotgun (WGS) entry which is preliminary data.</text>
</comment>
<proteinExistence type="inferred from homology"/>
<dbReference type="AlphaFoldDB" id="A0A2I9DMN6"/>
<gene>
    <name evidence="10" type="ORF">DAERI_080062</name>
</gene>
<dbReference type="InterPro" id="IPR000895">
    <property type="entry name" value="Transthyretin/HIU_hydrolase"/>
</dbReference>
<dbReference type="Pfam" id="PF00576">
    <property type="entry name" value="Transthyretin"/>
    <property type="match status" value="1"/>
</dbReference>
<evidence type="ECO:0000256" key="6">
    <source>
        <dbReference type="ARBA" id="ARBA00022801"/>
    </source>
</evidence>
<dbReference type="RefSeq" id="WP_103129654.1">
    <property type="nucleotide sequence ID" value="NZ_BFAG01000008.1"/>
</dbReference>
<keyword evidence="11" id="KW-1185">Reference proteome</keyword>
<dbReference type="OrthoDB" id="9792386at2"/>
<dbReference type="EMBL" id="BFAG01000008">
    <property type="protein sequence ID" value="GBF06271.1"/>
    <property type="molecule type" value="Genomic_DNA"/>
</dbReference>
<evidence type="ECO:0000313" key="11">
    <source>
        <dbReference type="Proteomes" id="UP000236569"/>
    </source>
</evidence>
<dbReference type="InterPro" id="IPR036817">
    <property type="entry name" value="Transthyretin/HIU_hydrolase_sf"/>
</dbReference>
<dbReference type="GO" id="GO:0006144">
    <property type="term" value="P:purine nucleobase metabolic process"/>
    <property type="evidence" value="ECO:0007669"/>
    <property type="project" value="UniProtKB-KW"/>
</dbReference>
<comment type="catalytic activity">
    <reaction evidence="1 8">
        <text>5-hydroxyisourate + H2O = 5-hydroxy-2-oxo-4-ureido-2,5-dihydro-1H-imidazole-5-carboxylate + H(+)</text>
        <dbReference type="Rhea" id="RHEA:23736"/>
        <dbReference type="ChEBI" id="CHEBI:15377"/>
        <dbReference type="ChEBI" id="CHEBI:15378"/>
        <dbReference type="ChEBI" id="CHEBI:18072"/>
        <dbReference type="ChEBI" id="CHEBI:58639"/>
        <dbReference type="EC" id="3.5.2.17"/>
    </reaction>
</comment>
<dbReference type="InterPro" id="IPR023418">
    <property type="entry name" value="Thyroxine_BS"/>
</dbReference>
<dbReference type="PANTHER" id="PTHR10395:SF7">
    <property type="entry name" value="5-HYDROXYISOURATE HYDROLASE"/>
    <property type="match status" value="1"/>
</dbReference>
<evidence type="ECO:0000313" key="10">
    <source>
        <dbReference type="EMBL" id="GBF06271.1"/>
    </source>
</evidence>
<dbReference type="CDD" id="cd05822">
    <property type="entry name" value="TLP_HIUase"/>
    <property type="match status" value="1"/>
</dbReference>
<dbReference type="PRINTS" id="PR00189">
    <property type="entry name" value="TRNSTHYRETIN"/>
</dbReference>
<evidence type="ECO:0000256" key="2">
    <source>
        <dbReference type="ARBA" id="ARBA00002704"/>
    </source>
</evidence>
<sequence length="129" mass="13673">MTAPAARPRPAPSPSGLTTHVLDIARGRPASGVRVELFRVEGGDRRKLAEAVTNADGRTDAPLTGHGGLHPGTYALTFHIAPYFAGFEGAPAVPFLDLVTLRFTLSDPSGHCHVPLLITPWSYSTYRGG</sequence>
<dbReference type="PROSITE" id="PS00768">
    <property type="entry name" value="TRANSTHYRETIN_1"/>
    <property type="match status" value="1"/>
</dbReference>
<dbReference type="GO" id="GO:0033971">
    <property type="term" value="F:hydroxyisourate hydrolase activity"/>
    <property type="evidence" value="ECO:0007669"/>
    <property type="project" value="UniProtKB-EC"/>
</dbReference>
<dbReference type="Proteomes" id="UP000236569">
    <property type="component" value="Unassembled WGS sequence"/>
</dbReference>
<dbReference type="SUPFAM" id="SSF49472">
    <property type="entry name" value="Transthyretin (synonym: prealbumin)"/>
    <property type="match status" value="1"/>
</dbReference>
<keyword evidence="5 8" id="KW-0659">Purine metabolism</keyword>
<dbReference type="InterPro" id="IPR014306">
    <property type="entry name" value="Hydroxyisourate_hydrolase"/>
</dbReference>
<reference evidence="11" key="1">
    <citation type="submission" date="2018-01" db="EMBL/GenBank/DDBJ databases">
        <title>Draft Genome Sequence of the Radioresistant Bacterium Deinococcus aerius TR0125, Isolated from the Higher Atmosphere above Japan.</title>
        <authorList>
            <person name="Satoh K."/>
            <person name="Arai H."/>
            <person name="Sanzen T."/>
            <person name="Kawaguchi Y."/>
            <person name="Hayashi H."/>
            <person name="Yokobori S."/>
            <person name="Yamagishi A."/>
            <person name="Oono Y."/>
            <person name="Narumi I."/>
        </authorList>
    </citation>
    <scope>NUCLEOTIDE SEQUENCE [LARGE SCALE GENOMIC DNA]</scope>
    <source>
        <strain evidence="11">TR0125</strain>
    </source>
</reference>
<comment type="subunit">
    <text evidence="4 8">Homotetramer.</text>
</comment>
<evidence type="ECO:0000256" key="5">
    <source>
        <dbReference type="ARBA" id="ARBA00022631"/>
    </source>
</evidence>
<name>A0A2I9DMN6_9DEIO</name>
<evidence type="ECO:0000256" key="7">
    <source>
        <dbReference type="PIRSR" id="PIRSR600895-51"/>
    </source>
</evidence>
<feature type="domain" description="Transthyretin/hydroxyisourate hydrolase" evidence="9">
    <location>
        <begin position="17"/>
        <end position="128"/>
    </location>
</feature>
<feature type="binding site" evidence="7">
    <location>
        <position position="126"/>
    </location>
    <ligand>
        <name>substrate</name>
    </ligand>
</feature>
<organism evidence="10 11">
    <name type="scientific">Deinococcus aerius</name>
    <dbReference type="NCBI Taxonomy" id="200253"/>
    <lineage>
        <taxon>Bacteria</taxon>
        <taxon>Thermotogati</taxon>
        <taxon>Deinococcota</taxon>
        <taxon>Deinococci</taxon>
        <taxon>Deinococcales</taxon>
        <taxon>Deinococcaceae</taxon>
        <taxon>Deinococcus</taxon>
    </lineage>
</organism>
<accession>A0A2I9DMN6</accession>
<dbReference type="InterPro" id="IPR023416">
    <property type="entry name" value="Transthyretin/HIU_hydrolase_d"/>
</dbReference>
<feature type="binding site" evidence="7">
    <location>
        <position position="20"/>
    </location>
    <ligand>
        <name>substrate</name>
    </ligand>
</feature>
<comment type="similarity">
    <text evidence="3 8">Belongs to the transthyretin family. 5-hydroxyisourate hydrolase subfamily.</text>
</comment>
<keyword evidence="6 8" id="KW-0378">Hydrolase</keyword>
<feature type="binding site" evidence="7">
    <location>
        <position position="58"/>
    </location>
    <ligand>
        <name>substrate</name>
    </ligand>
</feature>
<dbReference type="EC" id="3.5.2.17" evidence="8"/>
<comment type="function">
    <text evidence="2">Catalyzes the hydrolysis of 5-hydroxyisourate (HIU) to 2-oxo-4-hydroxy-4-carboxy-5-ureidoimidazoline (OHCU).</text>
</comment>
<evidence type="ECO:0000256" key="4">
    <source>
        <dbReference type="ARBA" id="ARBA00011881"/>
    </source>
</evidence>
<evidence type="ECO:0000256" key="3">
    <source>
        <dbReference type="ARBA" id="ARBA00009850"/>
    </source>
</evidence>
<evidence type="ECO:0000259" key="9">
    <source>
        <dbReference type="Pfam" id="PF00576"/>
    </source>
</evidence>
<evidence type="ECO:0000256" key="8">
    <source>
        <dbReference type="RuleBase" id="RU361270"/>
    </source>
</evidence>
<dbReference type="NCBIfam" id="TIGR02962">
    <property type="entry name" value="hdxy_isourate"/>
    <property type="match status" value="1"/>
</dbReference>
<dbReference type="PANTHER" id="PTHR10395">
    <property type="entry name" value="URICASE AND TRANSTHYRETIN-RELATED"/>
    <property type="match status" value="1"/>
</dbReference>
<evidence type="ECO:0000256" key="1">
    <source>
        <dbReference type="ARBA" id="ARBA00001043"/>
    </source>
</evidence>